<feature type="domain" description="YheO-like" evidence="1">
    <location>
        <begin position="11"/>
        <end position="123"/>
    </location>
</feature>
<evidence type="ECO:0000313" key="3">
    <source>
        <dbReference type="EMBL" id="KRM98968.1"/>
    </source>
</evidence>
<dbReference type="RefSeq" id="WP_057873423.1">
    <property type="nucleotide sequence ID" value="NZ_AYYI01000021.1"/>
</dbReference>
<organism evidence="3 4">
    <name type="scientific">Loigolactobacillus rennini DSM 20253</name>
    <dbReference type="NCBI Taxonomy" id="1423796"/>
    <lineage>
        <taxon>Bacteria</taxon>
        <taxon>Bacillati</taxon>
        <taxon>Bacillota</taxon>
        <taxon>Bacilli</taxon>
        <taxon>Lactobacillales</taxon>
        <taxon>Lactobacillaceae</taxon>
        <taxon>Loigolactobacillus</taxon>
    </lineage>
</organism>
<dbReference type="OrthoDB" id="9796595at2"/>
<proteinExistence type="predicted"/>
<dbReference type="Pfam" id="PF08348">
    <property type="entry name" value="PAS_6"/>
    <property type="match status" value="1"/>
</dbReference>
<evidence type="ECO:0000313" key="4">
    <source>
        <dbReference type="Proteomes" id="UP000051638"/>
    </source>
</evidence>
<feature type="domain" description="Transcriptional regulator DauR-like HTH" evidence="2">
    <location>
        <begin position="168"/>
        <end position="223"/>
    </location>
</feature>
<comment type="caution">
    <text evidence="3">The sequence shown here is derived from an EMBL/GenBank/DDBJ whole genome shotgun (WGS) entry which is preliminary data.</text>
</comment>
<evidence type="ECO:0000259" key="2">
    <source>
        <dbReference type="Pfam" id="PF13309"/>
    </source>
</evidence>
<dbReference type="InterPro" id="IPR013559">
    <property type="entry name" value="YheO"/>
</dbReference>
<dbReference type="AlphaFoldDB" id="A0A0R2D4I5"/>
<sequence>MADQQTIHNYIQQYVPMIDFLAEILGEHSEVLLNDLTDLNHSVVAIRNPHISHRKVGDPATDLALRTVKAGRVEKRDFLANYEGVVHNHHKLCSSTYFIRYEGEIVAMICINTDNSQLDELQQALTKVINSYNQLKPGKTPTPAHDHDNMEPEHLTSSIHELAVTETEKICSERGVSVDYLKRDDKLDIIRRLHQQGYFLLKDAVSVVAHVIQVSEPSVYRYLQMVKEEGRD</sequence>
<dbReference type="PANTHER" id="PTHR35568">
    <property type="entry name" value="TRANSCRIPTIONAL REGULATOR DAUR"/>
    <property type="match status" value="1"/>
</dbReference>
<dbReference type="EMBL" id="AYYI01000021">
    <property type="protein sequence ID" value="KRM98968.1"/>
    <property type="molecule type" value="Genomic_DNA"/>
</dbReference>
<dbReference type="InterPro" id="IPR039446">
    <property type="entry name" value="DauR-like"/>
</dbReference>
<dbReference type="PANTHER" id="PTHR35568:SF1">
    <property type="entry name" value="TRANSCRIPTIONAL REGULATOR DAUR"/>
    <property type="match status" value="1"/>
</dbReference>
<dbReference type="Pfam" id="PF13309">
    <property type="entry name" value="HTH_22"/>
    <property type="match status" value="1"/>
</dbReference>
<dbReference type="STRING" id="1423796.FC24_GL000602"/>
<gene>
    <name evidence="3" type="ORF">FC24_GL000602</name>
</gene>
<keyword evidence="4" id="KW-1185">Reference proteome</keyword>
<dbReference type="PATRIC" id="fig|1423796.3.peg.620"/>
<name>A0A0R2D4I5_9LACO</name>
<accession>A0A0R2D4I5</accession>
<dbReference type="InterPro" id="IPR039445">
    <property type="entry name" value="DauR-like_HTH"/>
</dbReference>
<evidence type="ECO:0000259" key="1">
    <source>
        <dbReference type="Pfam" id="PF08348"/>
    </source>
</evidence>
<protein>
    <submittedName>
        <fullName evidence="3">Uncharacterized protein</fullName>
    </submittedName>
</protein>
<dbReference type="Proteomes" id="UP000051638">
    <property type="component" value="Unassembled WGS sequence"/>
</dbReference>
<reference evidence="3 4" key="1">
    <citation type="journal article" date="2015" name="Genome Announc.">
        <title>Expanding the biotechnology potential of lactobacilli through comparative genomics of 213 strains and associated genera.</title>
        <authorList>
            <person name="Sun Z."/>
            <person name="Harris H.M."/>
            <person name="McCann A."/>
            <person name="Guo C."/>
            <person name="Argimon S."/>
            <person name="Zhang W."/>
            <person name="Yang X."/>
            <person name="Jeffery I.B."/>
            <person name="Cooney J.C."/>
            <person name="Kagawa T.F."/>
            <person name="Liu W."/>
            <person name="Song Y."/>
            <person name="Salvetti E."/>
            <person name="Wrobel A."/>
            <person name="Rasinkangas P."/>
            <person name="Parkhill J."/>
            <person name="Rea M.C."/>
            <person name="O'Sullivan O."/>
            <person name="Ritari J."/>
            <person name="Douillard F.P."/>
            <person name="Paul Ross R."/>
            <person name="Yang R."/>
            <person name="Briner A.E."/>
            <person name="Felis G.E."/>
            <person name="de Vos W.M."/>
            <person name="Barrangou R."/>
            <person name="Klaenhammer T.R."/>
            <person name="Caufield P.W."/>
            <person name="Cui Y."/>
            <person name="Zhang H."/>
            <person name="O'Toole P.W."/>
        </authorList>
    </citation>
    <scope>NUCLEOTIDE SEQUENCE [LARGE SCALE GENOMIC DNA]</scope>
    <source>
        <strain evidence="3 4">DSM 20253</strain>
    </source>
</reference>